<evidence type="ECO:0000313" key="2">
    <source>
        <dbReference type="EMBL" id="TWT65126.1"/>
    </source>
</evidence>
<evidence type="ECO:0000313" key="3">
    <source>
        <dbReference type="Proteomes" id="UP000318053"/>
    </source>
</evidence>
<keyword evidence="3" id="KW-1185">Reference proteome</keyword>
<organism evidence="2 3">
    <name type="scientific">Allorhodopirellula solitaria</name>
    <dbReference type="NCBI Taxonomy" id="2527987"/>
    <lineage>
        <taxon>Bacteria</taxon>
        <taxon>Pseudomonadati</taxon>
        <taxon>Planctomycetota</taxon>
        <taxon>Planctomycetia</taxon>
        <taxon>Pirellulales</taxon>
        <taxon>Pirellulaceae</taxon>
        <taxon>Allorhodopirellula</taxon>
    </lineage>
</organism>
<dbReference type="Proteomes" id="UP000318053">
    <property type="component" value="Unassembled WGS sequence"/>
</dbReference>
<dbReference type="OrthoDB" id="279598at2"/>
<dbReference type="EMBL" id="SJPK01000008">
    <property type="protein sequence ID" value="TWT65126.1"/>
    <property type="molecule type" value="Genomic_DNA"/>
</dbReference>
<dbReference type="AlphaFoldDB" id="A0A5C5XPI6"/>
<name>A0A5C5XPI6_9BACT</name>
<sequence>MHDARTKTVLRSALALGLVLSGGCVRNATVANLPPPPVVLPAAPDINALAAAVNRTDAIRELSTNSATLDVLSMTAVPKLTATMHLQRERNFRLKASIPLIMGSGIDLGSNSKEFWFEVPEGMSQTLYYANHEQYSHNLQRAILPVDPSWLIEAIGLARLDPTTVIAGPVTRTDGLIEVRNSVSTAAGTYQRVCFIEPTAGYISHLFLYSPNGRLVAKSFSSEHEYFESVDSVLPHRVKIELFPSAGPPLAMQLHVPTYSINQLLSGDPQLFQMPATENRLDLLQMTGMPQATSYSPPPGTSAWAEPTTTAAGTPSQYTAAAPTGNPMRGVRYE</sequence>
<feature type="compositionally biased region" description="Polar residues" evidence="1">
    <location>
        <begin position="307"/>
        <end position="319"/>
    </location>
</feature>
<gene>
    <name evidence="2" type="ORF">CA85_34730</name>
</gene>
<reference evidence="2 3" key="1">
    <citation type="submission" date="2019-02" db="EMBL/GenBank/DDBJ databases">
        <title>Deep-cultivation of Planctomycetes and their phenomic and genomic characterization uncovers novel biology.</title>
        <authorList>
            <person name="Wiegand S."/>
            <person name="Jogler M."/>
            <person name="Boedeker C."/>
            <person name="Pinto D."/>
            <person name="Vollmers J."/>
            <person name="Rivas-Marin E."/>
            <person name="Kohn T."/>
            <person name="Peeters S.H."/>
            <person name="Heuer A."/>
            <person name="Rast P."/>
            <person name="Oberbeckmann S."/>
            <person name="Bunk B."/>
            <person name="Jeske O."/>
            <person name="Meyerdierks A."/>
            <person name="Storesund J.E."/>
            <person name="Kallscheuer N."/>
            <person name="Luecker S."/>
            <person name="Lage O.M."/>
            <person name="Pohl T."/>
            <person name="Merkel B.J."/>
            <person name="Hornburger P."/>
            <person name="Mueller R.-W."/>
            <person name="Bruemmer F."/>
            <person name="Labrenz M."/>
            <person name="Spormann A.M."/>
            <person name="Op Den Camp H."/>
            <person name="Overmann J."/>
            <person name="Amann R."/>
            <person name="Jetten M.S.M."/>
            <person name="Mascher T."/>
            <person name="Medema M.H."/>
            <person name="Devos D.P."/>
            <person name="Kaster A.-K."/>
            <person name="Ovreas L."/>
            <person name="Rohde M."/>
            <person name="Galperin M.Y."/>
            <person name="Jogler C."/>
        </authorList>
    </citation>
    <scope>NUCLEOTIDE SEQUENCE [LARGE SCALE GENOMIC DNA]</scope>
    <source>
        <strain evidence="2 3">CA85</strain>
    </source>
</reference>
<accession>A0A5C5XPI6</accession>
<comment type="caution">
    <text evidence="2">The sequence shown here is derived from an EMBL/GenBank/DDBJ whole genome shotgun (WGS) entry which is preliminary data.</text>
</comment>
<evidence type="ECO:0000256" key="1">
    <source>
        <dbReference type="SAM" id="MobiDB-lite"/>
    </source>
</evidence>
<feature type="region of interest" description="Disordered" evidence="1">
    <location>
        <begin position="290"/>
        <end position="334"/>
    </location>
</feature>
<evidence type="ECO:0008006" key="4">
    <source>
        <dbReference type="Google" id="ProtNLM"/>
    </source>
</evidence>
<proteinExistence type="predicted"/>
<dbReference type="RefSeq" id="WP_146392369.1">
    <property type="nucleotide sequence ID" value="NZ_SJPK01000008.1"/>
</dbReference>
<dbReference type="PROSITE" id="PS51257">
    <property type="entry name" value="PROKAR_LIPOPROTEIN"/>
    <property type="match status" value="1"/>
</dbReference>
<protein>
    <recommendedName>
        <fullName evidence="4">DUF4292 domain-containing protein</fullName>
    </recommendedName>
</protein>